<accession>A0ABV5JNA4</accession>
<name>A0ABV5JNA4_9ACTN</name>
<keyword evidence="2" id="KW-0472">Membrane</keyword>
<keyword evidence="2" id="KW-1133">Transmembrane helix</keyword>
<feature type="region of interest" description="Disordered" evidence="1">
    <location>
        <begin position="120"/>
        <end position="227"/>
    </location>
</feature>
<evidence type="ECO:0000313" key="3">
    <source>
        <dbReference type="EMBL" id="MFB9259183.1"/>
    </source>
</evidence>
<reference evidence="3 4" key="1">
    <citation type="submission" date="2024-09" db="EMBL/GenBank/DDBJ databases">
        <authorList>
            <person name="Sun Q."/>
            <person name="Mori K."/>
        </authorList>
    </citation>
    <scope>NUCLEOTIDE SEQUENCE [LARGE SCALE GENOMIC DNA]</scope>
    <source>
        <strain evidence="3 4">CCM 7659</strain>
    </source>
</reference>
<organism evidence="3 4">
    <name type="scientific">Dietzia aerolata</name>
    <dbReference type="NCBI Taxonomy" id="595984"/>
    <lineage>
        <taxon>Bacteria</taxon>
        <taxon>Bacillati</taxon>
        <taxon>Actinomycetota</taxon>
        <taxon>Actinomycetes</taxon>
        <taxon>Mycobacteriales</taxon>
        <taxon>Dietziaceae</taxon>
        <taxon>Dietzia</taxon>
    </lineage>
</organism>
<feature type="compositionally biased region" description="Low complexity" evidence="1">
    <location>
        <begin position="154"/>
        <end position="163"/>
    </location>
</feature>
<gene>
    <name evidence="3" type="ORF">ACFFVD_05150</name>
</gene>
<evidence type="ECO:0000313" key="4">
    <source>
        <dbReference type="Proteomes" id="UP001589700"/>
    </source>
</evidence>
<dbReference type="RefSeq" id="WP_182632070.1">
    <property type="nucleotide sequence ID" value="NZ_JAALDM010000116.1"/>
</dbReference>
<feature type="compositionally biased region" description="Polar residues" evidence="1">
    <location>
        <begin position="184"/>
        <end position="221"/>
    </location>
</feature>
<evidence type="ECO:0000256" key="2">
    <source>
        <dbReference type="SAM" id="Phobius"/>
    </source>
</evidence>
<feature type="compositionally biased region" description="Gly residues" evidence="1">
    <location>
        <begin position="55"/>
        <end position="71"/>
    </location>
</feature>
<feature type="compositionally biased region" description="Polar residues" evidence="1">
    <location>
        <begin position="33"/>
        <end position="43"/>
    </location>
</feature>
<dbReference type="Proteomes" id="UP001589700">
    <property type="component" value="Unassembled WGS sequence"/>
</dbReference>
<evidence type="ECO:0008006" key="5">
    <source>
        <dbReference type="Google" id="ProtNLM"/>
    </source>
</evidence>
<comment type="caution">
    <text evidence="3">The sequence shown here is derived from an EMBL/GenBank/DDBJ whole genome shotgun (WGS) entry which is preliminary data.</text>
</comment>
<dbReference type="EMBL" id="JBHMDY010000004">
    <property type="protein sequence ID" value="MFB9259183.1"/>
    <property type="molecule type" value="Genomic_DNA"/>
</dbReference>
<feature type="transmembrane region" description="Helical" evidence="2">
    <location>
        <begin position="94"/>
        <end position="116"/>
    </location>
</feature>
<feature type="region of interest" description="Disordered" evidence="1">
    <location>
        <begin position="1"/>
        <end position="87"/>
    </location>
</feature>
<protein>
    <recommendedName>
        <fullName evidence="5">Serine/threonine protein kinase</fullName>
    </recommendedName>
</protein>
<sequence length="308" mass="30692">MGGWRGGEGDPSPGGWQDQTWDGGGWQGASGGQNPQGHNQAWGDTTAAGPAGWQGAPGGQGYGGQGYGGQQPGDWDDAGATPPKGNGNGGPPKWLLITLIGVLAGALIALLAFVVLDRDSGDASDPAGVTSAAPSEEGSGGAGGDGPGDDDDNAAPTPTNAPGQSTAPGSDQEDGNPAAEPSDPASSEPATTGQDAPDGENSNEVAPASGTYSGTLVQRGTRQSDRDYEVQMTFSSTGSTVRYPELGCSGTLTPTGNQNGARVYREHITSGGCDSPGTWLVTRGSDTSVAAEYRPAGDDYVVAGQLTR</sequence>
<evidence type="ECO:0000256" key="1">
    <source>
        <dbReference type="SAM" id="MobiDB-lite"/>
    </source>
</evidence>
<keyword evidence="4" id="KW-1185">Reference proteome</keyword>
<feature type="compositionally biased region" description="Gly residues" evidence="1">
    <location>
        <begin position="22"/>
        <end position="31"/>
    </location>
</feature>
<keyword evidence="2" id="KW-0812">Transmembrane</keyword>
<proteinExistence type="predicted"/>